<dbReference type="Proteomes" id="UP000887565">
    <property type="component" value="Unplaced"/>
</dbReference>
<proteinExistence type="predicted"/>
<keyword evidence="1" id="KW-1185">Reference proteome</keyword>
<reference evidence="2" key="1">
    <citation type="submission" date="2022-11" db="UniProtKB">
        <authorList>
            <consortium name="WormBaseParasite"/>
        </authorList>
    </citation>
    <scope>IDENTIFICATION</scope>
</reference>
<evidence type="ECO:0000313" key="2">
    <source>
        <dbReference type="WBParaSite" id="nRc.2.0.1.t48207-RA"/>
    </source>
</evidence>
<evidence type="ECO:0000313" key="1">
    <source>
        <dbReference type="Proteomes" id="UP000887565"/>
    </source>
</evidence>
<sequence length="80" mass="9338">MDCWQLVALESDFVQCLQKNYGLMLSQLARKHRTDGTLSRLETKISDISCISKNVGWNGVHRLTDQTYWYVMKEMADKHT</sequence>
<dbReference type="AlphaFoldDB" id="A0A915LBI0"/>
<dbReference type="WBParaSite" id="nRc.2.0.1.t48207-RA">
    <property type="protein sequence ID" value="nRc.2.0.1.t48207-RA"/>
    <property type="gene ID" value="nRc.2.0.1.g48207"/>
</dbReference>
<name>A0A915LBI0_ROMCU</name>
<protein>
    <submittedName>
        <fullName evidence="2">Uncharacterized protein</fullName>
    </submittedName>
</protein>
<organism evidence="1 2">
    <name type="scientific">Romanomermis culicivorax</name>
    <name type="common">Nematode worm</name>
    <dbReference type="NCBI Taxonomy" id="13658"/>
    <lineage>
        <taxon>Eukaryota</taxon>
        <taxon>Metazoa</taxon>
        <taxon>Ecdysozoa</taxon>
        <taxon>Nematoda</taxon>
        <taxon>Enoplea</taxon>
        <taxon>Dorylaimia</taxon>
        <taxon>Mermithida</taxon>
        <taxon>Mermithoidea</taxon>
        <taxon>Mermithidae</taxon>
        <taxon>Romanomermis</taxon>
    </lineage>
</organism>
<accession>A0A915LBI0</accession>